<evidence type="ECO:0000256" key="2">
    <source>
        <dbReference type="SAM" id="MobiDB-lite"/>
    </source>
</evidence>
<feature type="transmembrane region" description="Helical" evidence="3">
    <location>
        <begin position="25"/>
        <end position="43"/>
    </location>
</feature>
<evidence type="ECO:0000256" key="1">
    <source>
        <dbReference type="ARBA" id="ARBA00004141"/>
    </source>
</evidence>
<dbReference type="OrthoDB" id="10027823at2759"/>
<feature type="transmembrane region" description="Helical" evidence="3">
    <location>
        <begin position="278"/>
        <end position="300"/>
    </location>
</feature>
<name>A0A9P7B3N6_RHOMI</name>
<feature type="transmembrane region" description="Helical" evidence="3">
    <location>
        <begin position="239"/>
        <end position="258"/>
    </location>
</feature>
<feature type="compositionally biased region" description="Basic and acidic residues" evidence="2">
    <location>
        <begin position="155"/>
        <end position="167"/>
    </location>
</feature>
<accession>A0A9P7B3N6</accession>
<dbReference type="AlphaFoldDB" id="A0A9P7B3N6"/>
<keyword evidence="5" id="KW-1185">Reference proteome</keyword>
<comment type="subcellular location">
    <subcellularLocation>
        <location evidence="1">Membrane</location>
        <topology evidence="1">Multi-pass membrane protein</topology>
    </subcellularLocation>
</comment>
<keyword evidence="3" id="KW-0812">Transmembrane</keyword>
<dbReference type="PANTHER" id="PTHR23520:SF5">
    <property type="entry name" value="TRANSPORTER, PUTATIVE (AFU_ORTHOLOGUE AFUA_3G04000)-RELATED"/>
    <property type="match status" value="1"/>
</dbReference>
<proteinExistence type="predicted"/>
<evidence type="ECO:0000313" key="4">
    <source>
        <dbReference type="EMBL" id="KAG0657440.1"/>
    </source>
</evidence>
<keyword evidence="3" id="KW-0472">Membrane</keyword>
<dbReference type="Pfam" id="PF07690">
    <property type="entry name" value="MFS_1"/>
    <property type="match status" value="1"/>
</dbReference>
<reference evidence="4 5" key="1">
    <citation type="submission" date="2020-11" db="EMBL/GenBank/DDBJ databases">
        <title>Kefir isolates.</title>
        <authorList>
            <person name="Marcisauskas S."/>
            <person name="Kim Y."/>
            <person name="Blasche S."/>
        </authorList>
    </citation>
    <scope>NUCLEOTIDE SEQUENCE [LARGE SCALE GENOMIC DNA]</scope>
    <source>
        <strain evidence="4 5">KR</strain>
    </source>
</reference>
<sequence length="322" mass="33808">MVGFGAIAPILVLYLEQLHFSARKIGLFLSLTLLGDVVLAFAVSRNYAALLVAATLGVISPSGNEVGPFNALETAMLGQLAPAQDRVFILMYYQLLGFVGLALGSVGSGFLVAHLQAHSSVGTAYRTVFAFYASVGFIKTLMSACLTDVTELEKQDQGARHADERRPLLPTTPTIRPSRSSPHIDILVSPSSRPSKSPPRIRLGLVIALFGIDAFASSLTPASYVALFLQRIYGASIETITTVLAGAALSAVVFSLGTGALVKRIGLVPAMVTTHIPAQLITCGLAFAPTLPAAISLYIARTSLSSMDASIRVSSGASDDAW</sequence>
<organism evidence="4 5">
    <name type="scientific">Rhodotorula mucilaginosa</name>
    <name type="common">Yeast</name>
    <name type="synonym">Rhodotorula rubra</name>
    <dbReference type="NCBI Taxonomy" id="5537"/>
    <lineage>
        <taxon>Eukaryota</taxon>
        <taxon>Fungi</taxon>
        <taxon>Dikarya</taxon>
        <taxon>Basidiomycota</taxon>
        <taxon>Pucciniomycotina</taxon>
        <taxon>Microbotryomycetes</taxon>
        <taxon>Sporidiobolales</taxon>
        <taxon>Sporidiobolaceae</taxon>
        <taxon>Rhodotorula</taxon>
    </lineage>
</organism>
<feature type="compositionally biased region" description="Low complexity" evidence="2">
    <location>
        <begin position="168"/>
        <end position="181"/>
    </location>
</feature>
<feature type="transmembrane region" description="Helical" evidence="3">
    <location>
        <begin position="91"/>
        <end position="112"/>
    </location>
</feature>
<dbReference type="GO" id="GO:0016020">
    <property type="term" value="C:membrane"/>
    <property type="evidence" value="ECO:0007669"/>
    <property type="project" value="UniProtKB-SubCell"/>
</dbReference>
<evidence type="ECO:0008006" key="6">
    <source>
        <dbReference type="Google" id="ProtNLM"/>
    </source>
</evidence>
<dbReference type="GO" id="GO:0022857">
    <property type="term" value="F:transmembrane transporter activity"/>
    <property type="evidence" value="ECO:0007669"/>
    <property type="project" value="InterPro"/>
</dbReference>
<gene>
    <name evidence="4" type="ORF">C6P46_006514</name>
</gene>
<feature type="region of interest" description="Disordered" evidence="2">
    <location>
        <begin position="155"/>
        <end position="197"/>
    </location>
</feature>
<keyword evidence="3" id="KW-1133">Transmembrane helix</keyword>
<protein>
    <recommendedName>
        <fullName evidence="6">MFS transporter</fullName>
    </recommendedName>
</protein>
<dbReference type="Gene3D" id="1.20.1250.20">
    <property type="entry name" value="MFS general substrate transporter like domains"/>
    <property type="match status" value="1"/>
</dbReference>
<feature type="transmembrane region" description="Helical" evidence="3">
    <location>
        <begin position="124"/>
        <end position="142"/>
    </location>
</feature>
<dbReference type="InterPro" id="IPR011701">
    <property type="entry name" value="MFS"/>
</dbReference>
<comment type="caution">
    <text evidence="4">The sequence shown here is derived from an EMBL/GenBank/DDBJ whole genome shotgun (WGS) entry which is preliminary data.</text>
</comment>
<evidence type="ECO:0000256" key="3">
    <source>
        <dbReference type="SAM" id="Phobius"/>
    </source>
</evidence>
<evidence type="ECO:0000313" key="5">
    <source>
        <dbReference type="Proteomes" id="UP000777482"/>
    </source>
</evidence>
<dbReference type="PANTHER" id="PTHR23520">
    <property type="entry name" value="TRANSPORTER, PUTATIVE (AFU_ORTHOLOGUE AFUA_3G04000)-RELATED"/>
    <property type="match status" value="1"/>
</dbReference>
<dbReference type="EMBL" id="PUHQ01000081">
    <property type="protein sequence ID" value="KAG0657440.1"/>
    <property type="molecule type" value="Genomic_DNA"/>
</dbReference>
<feature type="transmembrane region" description="Helical" evidence="3">
    <location>
        <begin position="203"/>
        <end position="227"/>
    </location>
</feature>
<dbReference type="Proteomes" id="UP000777482">
    <property type="component" value="Unassembled WGS sequence"/>
</dbReference>
<dbReference type="InterPro" id="IPR036259">
    <property type="entry name" value="MFS_trans_sf"/>
</dbReference>
<dbReference type="SUPFAM" id="SSF103473">
    <property type="entry name" value="MFS general substrate transporter"/>
    <property type="match status" value="1"/>
</dbReference>